<organism evidence="4 5">
    <name type="scientific">Phoenix dactylifera</name>
    <name type="common">Date palm</name>
    <dbReference type="NCBI Taxonomy" id="42345"/>
    <lineage>
        <taxon>Eukaryota</taxon>
        <taxon>Viridiplantae</taxon>
        <taxon>Streptophyta</taxon>
        <taxon>Embryophyta</taxon>
        <taxon>Tracheophyta</taxon>
        <taxon>Spermatophyta</taxon>
        <taxon>Magnoliopsida</taxon>
        <taxon>Liliopsida</taxon>
        <taxon>Arecaceae</taxon>
        <taxon>Coryphoideae</taxon>
        <taxon>Phoeniceae</taxon>
        <taxon>Phoenix</taxon>
    </lineage>
</organism>
<dbReference type="AlphaFoldDB" id="A0A8B7MX71"/>
<feature type="region of interest" description="Disordered" evidence="2">
    <location>
        <begin position="1"/>
        <end position="27"/>
    </location>
</feature>
<comment type="pathway">
    <text evidence="1">Protein modification; protein ubiquitination.</text>
</comment>
<dbReference type="GeneID" id="103719478"/>
<keyword evidence="1" id="KW-0539">Nucleus</keyword>
<dbReference type="OrthoDB" id="3219396at2759"/>
<dbReference type="GO" id="GO:0016567">
    <property type="term" value="P:protein ubiquitination"/>
    <property type="evidence" value="ECO:0007669"/>
    <property type="project" value="UniProtKB-UniRule"/>
</dbReference>
<evidence type="ECO:0000259" key="3">
    <source>
        <dbReference type="PROSITE" id="PS50181"/>
    </source>
</evidence>
<keyword evidence="1" id="KW-0833">Ubl conjugation pathway</keyword>
<dbReference type="GO" id="GO:0019005">
    <property type="term" value="C:SCF ubiquitin ligase complex"/>
    <property type="evidence" value="ECO:0007669"/>
    <property type="project" value="UniProtKB-UniRule"/>
</dbReference>
<dbReference type="RefSeq" id="XP_017701297.2">
    <property type="nucleotide sequence ID" value="XM_017845808.3"/>
</dbReference>
<dbReference type="PANTHER" id="PTHR12874:SF26">
    <property type="entry name" value="F-BOX PROTEIN"/>
    <property type="match status" value="1"/>
</dbReference>
<comment type="subcellular location">
    <subcellularLocation>
        <location evidence="1">Nucleus</location>
    </subcellularLocation>
</comment>
<feature type="domain" description="F-box" evidence="3">
    <location>
        <begin position="44"/>
        <end position="90"/>
    </location>
</feature>
<name>A0A8B7MX71_PHODC</name>
<evidence type="ECO:0000256" key="2">
    <source>
        <dbReference type="SAM" id="MobiDB-lite"/>
    </source>
</evidence>
<protein>
    <recommendedName>
        <fullName evidence="1">F-box protein</fullName>
    </recommendedName>
</protein>
<proteinExistence type="predicted"/>
<keyword evidence="4" id="KW-1185">Reference proteome</keyword>
<dbReference type="PROSITE" id="PS50181">
    <property type="entry name" value="FBOX"/>
    <property type="match status" value="1"/>
</dbReference>
<dbReference type="GO" id="GO:0005634">
    <property type="term" value="C:nucleus"/>
    <property type="evidence" value="ECO:0007669"/>
    <property type="project" value="UniProtKB-SubCell"/>
</dbReference>
<evidence type="ECO:0000256" key="1">
    <source>
        <dbReference type="RuleBase" id="RU369085"/>
    </source>
</evidence>
<dbReference type="GO" id="GO:0031146">
    <property type="term" value="P:SCF-dependent proteasomal ubiquitin-dependent protein catabolic process"/>
    <property type="evidence" value="ECO:0007669"/>
    <property type="project" value="UniProtKB-UniRule"/>
</dbReference>
<dbReference type="PANTHER" id="PTHR12874">
    <property type="entry name" value="F-BOX ONLY PROTEIN 48-RELATED"/>
    <property type="match status" value="1"/>
</dbReference>
<reference evidence="4" key="1">
    <citation type="journal article" date="2019" name="Nat. Commun.">
        <title>Genome-wide association mapping of date palm fruit traits.</title>
        <authorList>
            <person name="Hazzouri K.M."/>
            <person name="Gros-Balthazard M."/>
            <person name="Flowers J.M."/>
            <person name="Copetti D."/>
            <person name="Lemansour A."/>
            <person name="Lebrun M."/>
            <person name="Masmoudi K."/>
            <person name="Ferrand S."/>
            <person name="Dhar M.I."/>
            <person name="Fresquez Z.A."/>
            <person name="Rosas U."/>
            <person name="Zhang J."/>
            <person name="Talag J."/>
            <person name="Lee S."/>
            <person name="Kudrna D."/>
            <person name="Powell R.F."/>
            <person name="Leitch I.J."/>
            <person name="Krueger R.R."/>
            <person name="Wing R.A."/>
            <person name="Amiri K.M.A."/>
            <person name="Purugganan M.D."/>
        </authorList>
    </citation>
    <scope>NUCLEOTIDE SEQUENCE [LARGE SCALE GENOMIC DNA]</scope>
    <source>
        <strain evidence="4">cv. Khalas</strain>
    </source>
</reference>
<comment type="subunit">
    <text evidence="1">Component of the SCF-type E3 ligase complex.</text>
</comment>
<sequence length="198" mass="22997">MQEATNEDKKKRGGRKRGRTGSSSGSDSRILSVFELRQQFSWNPEVMERLPGELCVKIFHLFDHQTLATALQVCRKWRKLGSDNALWSSLFKERWGEDSASFYAPQDSKTWKDVYIAQDRCDRYGLGLKIIREGVDYYLIHQGEIQRYLGSCRHQTSWDSGPLLQDKLEQQRLEISDKMLFFIGDLEAACADARHVRM</sequence>
<dbReference type="Proteomes" id="UP000228380">
    <property type="component" value="Chromosome 2"/>
</dbReference>
<dbReference type="SUPFAM" id="SSF81383">
    <property type="entry name" value="F-box domain"/>
    <property type="match status" value="1"/>
</dbReference>
<gene>
    <name evidence="5" type="primary">LOC103719478</name>
</gene>
<feature type="compositionally biased region" description="Basic and acidic residues" evidence="2">
    <location>
        <begin position="1"/>
        <end position="10"/>
    </location>
</feature>
<dbReference type="InterPro" id="IPR001810">
    <property type="entry name" value="F-box_dom"/>
</dbReference>
<evidence type="ECO:0000313" key="5">
    <source>
        <dbReference type="RefSeq" id="XP_017701297.2"/>
    </source>
</evidence>
<dbReference type="KEGG" id="pda:103719478"/>
<dbReference type="InterPro" id="IPR036047">
    <property type="entry name" value="F-box-like_dom_sf"/>
</dbReference>
<dbReference type="Pfam" id="PF12937">
    <property type="entry name" value="F-box-like"/>
    <property type="match status" value="1"/>
</dbReference>
<dbReference type="Gene3D" id="1.20.1280.50">
    <property type="match status" value="1"/>
</dbReference>
<reference evidence="5" key="2">
    <citation type="submission" date="2025-08" db="UniProtKB">
        <authorList>
            <consortium name="RefSeq"/>
        </authorList>
    </citation>
    <scope>IDENTIFICATION</scope>
    <source>
        <tissue evidence="5">Young leaves</tissue>
    </source>
</reference>
<dbReference type="GO" id="GO:0005737">
    <property type="term" value="C:cytoplasm"/>
    <property type="evidence" value="ECO:0007669"/>
    <property type="project" value="TreeGrafter"/>
</dbReference>
<accession>A0A8B7MX71</accession>
<evidence type="ECO:0000313" key="4">
    <source>
        <dbReference type="Proteomes" id="UP000228380"/>
    </source>
</evidence>
<comment type="function">
    <text evidence="1">Acts as a component of a SCF E3 ubiquitin ligase complexes.</text>
</comment>